<accession>A0A150R326</accession>
<dbReference type="Proteomes" id="UP000075260">
    <property type="component" value="Unassembled WGS sequence"/>
</dbReference>
<comment type="caution">
    <text evidence="1">The sequence shown here is derived from an EMBL/GenBank/DDBJ whole genome shotgun (WGS) entry which is preliminary data.</text>
</comment>
<protein>
    <submittedName>
        <fullName evidence="1">Uncharacterized protein</fullName>
    </submittedName>
</protein>
<reference evidence="1 2" key="1">
    <citation type="submission" date="2014-02" db="EMBL/GenBank/DDBJ databases">
        <title>The small core and large imbalanced accessory genome model reveals a collaborative survival strategy of Sorangium cellulosum strains in nature.</title>
        <authorList>
            <person name="Han K."/>
            <person name="Peng R."/>
            <person name="Blom J."/>
            <person name="Li Y.-Z."/>
        </authorList>
    </citation>
    <scope>NUCLEOTIDE SEQUENCE [LARGE SCALE GENOMIC DNA]</scope>
    <source>
        <strain evidence="1 2">So0008-312</strain>
    </source>
</reference>
<name>A0A150R326_SORCE</name>
<dbReference type="EMBL" id="JEMA01000127">
    <property type="protein sequence ID" value="KYF74218.1"/>
    <property type="molecule type" value="Genomic_DNA"/>
</dbReference>
<evidence type="ECO:0000313" key="1">
    <source>
        <dbReference type="EMBL" id="KYF74218.1"/>
    </source>
</evidence>
<gene>
    <name evidence="1" type="ORF">BE15_20675</name>
</gene>
<sequence length="71" mass="6851">MTGFPETLAPSDVASAVAPLPGRVRVGGRVLEIAEGAVVLGDAFGAVRVALDGAGAAPIEVGDLAVVEGAP</sequence>
<dbReference type="AlphaFoldDB" id="A0A150R326"/>
<proteinExistence type="predicted"/>
<evidence type="ECO:0000313" key="2">
    <source>
        <dbReference type="Proteomes" id="UP000075260"/>
    </source>
</evidence>
<feature type="non-terminal residue" evidence="1">
    <location>
        <position position="71"/>
    </location>
</feature>
<organism evidence="1 2">
    <name type="scientific">Sorangium cellulosum</name>
    <name type="common">Polyangium cellulosum</name>
    <dbReference type="NCBI Taxonomy" id="56"/>
    <lineage>
        <taxon>Bacteria</taxon>
        <taxon>Pseudomonadati</taxon>
        <taxon>Myxococcota</taxon>
        <taxon>Polyangia</taxon>
        <taxon>Polyangiales</taxon>
        <taxon>Polyangiaceae</taxon>
        <taxon>Sorangium</taxon>
    </lineage>
</organism>